<dbReference type="OrthoDB" id="7775479at2"/>
<gene>
    <name evidence="1" type="ORF">BST96_06460</name>
</gene>
<evidence type="ECO:0000313" key="1">
    <source>
        <dbReference type="EMBL" id="ARN73785.1"/>
    </source>
</evidence>
<reference evidence="1 2" key="1">
    <citation type="submission" date="2016-11" db="EMBL/GenBank/DDBJ databases">
        <title>Trade-off between light-utilization and light-protection in marine flavobacteria.</title>
        <authorList>
            <person name="Kumagai Y."/>
        </authorList>
    </citation>
    <scope>NUCLEOTIDE SEQUENCE [LARGE SCALE GENOMIC DNA]</scope>
    <source>
        <strain evidence="1 2">NBRC 107125</strain>
    </source>
</reference>
<dbReference type="AlphaFoldDB" id="A0A1X9ND00"/>
<dbReference type="RefSeq" id="WP_085757904.1">
    <property type="nucleotide sequence ID" value="NZ_CP019343.1"/>
</dbReference>
<name>A0A1X9ND00_9GAMM</name>
<evidence type="ECO:0008006" key="3">
    <source>
        <dbReference type="Google" id="ProtNLM"/>
    </source>
</evidence>
<accession>A0A1X9ND00</accession>
<organism evidence="1 2">
    <name type="scientific">Oceanicoccus sagamiensis</name>
    <dbReference type="NCBI Taxonomy" id="716816"/>
    <lineage>
        <taxon>Bacteria</taxon>
        <taxon>Pseudomonadati</taxon>
        <taxon>Pseudomonadota</taxon>
        <taxon>Gammaproteobacteria</taxon>
        <taxon>Cellvibrionales</taxon>
        <taxon>Spongiibacteraceae</taxon>
        <taxon>Oceanicoccus</taxon>
    </lineage>
</organism>
<keyword evidence="2" id="KW-1185">Reference proteome</keyword>
<dbReference type="STRING" id="716816.BST96_06460"/>
<sequence length="80" mass="9238">MARPYKNRHNDSGVTDYAIGLNQLTVWFAGSEKAYTYTADSVGQHHVDCMKRLAQAGEGLNAYINRYVKKRYQRYYRAGE</sequence>
<proteinExistence type="predicted"/>
<evidence type="ECO:0000313" key="2">
    <source>
        <dbReference type="Proteomes" id="UP000193450"/>
    </source>
</evidence>
<dbReference type="Proteomes" id="UP000193450">
    <property type="component" value="Chromosome"/>
</dbReference>
<dbReference type="EMBL" id="CP019343">
    <property type="protein sequence ID" value="ARN73785.1"/>
    <property type="molecule type" value="Genomic_DNA"/>
</dbReference>
<protein>
    <recommendedName>
        <fullName evidence="3">KTSC domain-containing protein</fullName>
    </recommendedName>
</protein>
<dbReference type="KEGG" id="osg:BST96_06460"/>